<name>A0A2N1NS46_9GLOM</name>
<gene>
    <name evidence="2" type="ORF">RhiirC2_143844</name>
</gene>
<reference evidence="2 3" key="2">
    <citation type="submission" date="2017-10" db="EMBL/GenBank/DDBJ databases">
        <title>Extensive intraspecific genome diversity in a model arbuscular mycorrhizal fungus.</title>
        <authorList>
            <person name="Chen E.C.H."/>
            <person name="Morin E."/>
            <person name="Baudet D."/>
            <person name="Noel J."/>
            <person name="Ndikumana S."/>
            <person name="Charron P."/>
            <person name="St-Onge C."/>
            <person name="Giorgi J."/>
            <person name="Grigoriev I.V."/>
            <person name="Roux C."/>
            <person name="Martin F.M."/>
            <person name="Corradi N."/>
        </authorList>
    </citation>
    <scope>NUCLEOTIDE SEQUENCE [LARGE SCALE GENOMIC DNA]</scope>
    <source>
        <strain evidence="2 3">C2</strain>
    </source>
</reference>
<dbReference type="Proteomes" id="UP000233469">
    <property type="component" value="Unassembled WGS sequence"/>
</dbReference>
<dbReference type="VEuPathDB" id="FungiDB:RhiirA1_267139"/>
<dbReference type="PROSITE" id="PS51886">
    <property type="entry name" value="TLDC"/>
    <property type="match status" value="1"/>
</dbReference>
<reference evidence="2 3" key="1">
    <citation type="submission" date="2016-04" db="EMBL/GenBank/DDBJ databases">
        <title>Genome analyses suggest a sexual origin of heterokaryosis in a supposedly ancient asexual fungus.</title>
        <authorList>
            <person name="Ropars J."/>
            <person name="Sedzielewska K."/>
            <person name="Noel J."/>
            <person name="Charron P."/>
            <person name="Farinelli L."/>
            <person name="Marton T."/>
            <person name="Kruger M."/>
            <person name="Pelin A."/>
            <person name="Brachmann A."/>
            <person name="Corradi N."/>
        </authorList>
    </citation>
    <scope>NUCLEOTIDE SEQUENCE [LARGE SCALE GENOMIC DNA]</scope>
    <source>
        <strain evidence="2 3">C2</strain>
    </source>
</reference>
<dbReference type="EMBL" id="LLXL01000168">
    <property type="protein sequence ID" value="PKK76717.1"/>
    <property type="molecule type" value="Genomic_DNA"/>
</dbReference>
<sequence length="363" mass="42942">MYQVLIASNELELTYLIDYAQNYIINNEEDWAENNIIRMYIESVRCNFTKLSNFYGEIIAFQPLLLFNSSYFNSLDINVFLKFLERNDINIDEIEIWDNIIKWGTAQRPRLNFGPSNYSNHDFGELQRRCYDLISKVKFFGITGDEYRAYVCPYRRILPPFIVDKLEEFYRVNGARLPYNTLNIRNPRSYRVNSRIVSIEHLRIITDWIARKNNINISLLPIFSFKLLHRGIDDGMSVDEFHENCDEKGPTLVVIKIKDSHDIIGGYNPFSWSSSGFWKVTNKSFIFSFKNGSFRNDILSRIRDQSTAIHDNFNHNLGFGYRDLLWFKGECICSSYKKKILETSKFLLEDYEVFQVIRKTNYS</sequence>
<comment type="caution">
    <text evidence="2">The sequence shown here is derived from an EMBL/GenBank/DDBJ whole genome shotgun (WGS) entry which is preliminary data.</text>
</comment>
<proteinExistence type="predicted"/>
<dbReference type="VEuPathDB" id="FungiDB:FUN_022387"/>
<feature type="domain" description="TLDc" evidence="1">
    <location>
        <begin position="195"/>
        <end position="357"/>
    </location>
</feature>
<dbReference type="InterPro" id="IPR006571">
    <property type="entry name" value="TLDc_dom"/>
</dbReference>
<dbReference type="VEuPathDB" id="FungiDB:RhiirFUN_025654"/>
<evidence type="ECO:0000313" key="2">
    <source>
        <dbReference type="EMBL" id="PKK76717.1"/>
    </source>
</evidence>
<dbReference type="AlphaFoldDB" id="A0A2N1NS46"/>
<accession>A0A2N1NS46</accession>
<protein>
    <recommendedName>
        <fullName evidence="1">TLDc domain-containing protein</fullName>
    </recommendedName>
</protein>
<organism evidence="2 3">
    <name type="scientific">Rhizophagus irregularis</name>
    <dbReference type="NCBI Taxonomy" id="588596"/>
    <lineage>
        <taxon>Eukaryota</taxon>
        <taxon>Fungi</taxon>
        <taxon>Fungi incertae sedis</taxon>
        <taxon>Mucoromycota</taxon>
        <taxon>Glomeromycotina</taxon>
        <taxon>Glomeromycetes</taxon>
        <taxon>Glomerales</taxon>
        <taxon>Glomeraceae</taxon>
        <taxon>Rhizophagus</taxon>
    </lineage>
</organism>
<dbReference type="Pfam" id="PF07534">
    <property type="entry name" value="TLD"/>
    <property type="match status" value="1"/>
</dbReference>
<evidence type="ECO:0000259" key="1">
    <source>
        <dbReference type="PROSITE" id="PS51886"/>
    </source>
</evidence>
<evidence type="ECO:0000313" key="3">
    <source>
        <dbReference type="Proteomes" id="UP000233469"/>
    </source>
</evidence>